<keyword evidence="5" id="KW-1185">Reference proteome</keyword>
<feature type="region of interest" description="Disordered" evidence="1">
    <location>
        <begin position="458"/>
        <end position="482"/>
    </location>
</feature>
<evidence type="ECO:0000313" key="5">
    <source>
        <dbReference type="Proteomes" id="UP001174932"/>
    </source>
</evidence>
<dbReference type="PANTHER" id="PTHR43283:SF7">
    <property type="entry name" value="BETA-LACTAMASE-RELATED DOMAIN-CONTAINING PROTEIN"/>
    <property type="match status" value="1"/>
</dbReference>
<keyword evidence="2" id="KW-1133">Transmembrane helix</keyword>
<proteinExistence type="predicted"/>
<sequence>MRIVARILKWFVFLVLILCLGAAGWLYVSPPELLRVATAYSVKMVCSNHFLAKRDPAEVLAVDVQAPGHPILKYVSVKQVDDATFSASIFGIFATEYAVNRAGLGCASVPDHDLAAVKAISLAAEPVIAPESDFEWPLGDQVSLANHQQVNAIISDPALAGPGVRAVVVVKDGRIIGEYYPAGFSANTPLLGWSMTKTITGALVGMRVAEGKLSYGQDKLFPDWPDGRAAIKLSDLLAMQSGLDLEETYGDVNDVTRMLFLEPDQTAFVRSKPLEAPPGTKFEYTTGSAVALTRMWMNTFTDVQEALLYPRKALFGPIGMRSAVMETDSRGTFSGGSLMYATGRDWARFGLLLLNGGDWNGNQILSPDYMQLVSTGTEVSKGEYTGAQAWKLGPDDKPNADFGLPVDTYWARGHDGQSIAVIPSEKLVVVRLGLTPSDLGYLPQKLVAKVMEAARVPQLPPESEPVNADPDAVPQLEAPAEE</sequence>
<feature type="transmembrane region" description="Helical" evidence="2">
    <location>
        <begin position="7"/>
        <end position="28"/>
    </location>
</feature>
<reference evidence="4" key="2">
    <citation type="submission" date="2023-07" db="EMBL/GenBank/DDBJ databases">
        <authorList>
            <person name="Shen H."/>
        </authorList>
    </citation>
    <scope>NUCLEOTIDE SEQUENCE</scope>
    <source>
        <strain evidence="4">TNR-22</strain>
    </source>
</reference>
<dbReference type="InterPro" id="IPR012338">
    <property type="entry name" value="Beta-lactam/transpept-like"/>
</dbReference>
<keyword evidence="4" id="KW-0378">Hydrolase</keyword>
<protein>
    <submittedName>
        <fullName evidence="4">Serine hydrolase</fullName>
        <ecNumber evidence="4">3.-.-.-</ecNumber>
    </submittedName>
</protein>
<dbReference type="EMBL" id="JAUOZU010000005">
    <property type="protein sequence ID" value="MDO6963535.1"/>
    <property type="molecule type" value="Genomic_DNA"/>
</dbReference>
<evidence type="ECO:0000256" key="1">
    <source>
        <dbReference type="SAM" id="MobiDB-lite"/>
    </source>
</evidence>
<dbReference type="EC" id="3.-.-.-" evidence="4"/>
<gene>
    <name evidence="4" type="ORF">Q4481_06180</name>
</gene>
<dbReference type="SUPFAM" id="SSF56601">
    <property type="entry name" value="beta-lactamase/transpeptidase-like"/>
    <property type="match status" value="1"/>
</dbReference>
<dbReference type="RefSeq" id="WP_304375440.1">
    <property type="nucleotide sequence ID" value="NZ_JAUOZU010000005.1"/>
</dbReference>
<comment type="caution">
    <text evidence="4">The sequence shown here is derived from an EMBL/GenBank/DDBJ whole genome shotgun (WGS) entry which is preliminary data.</text>
</comment>
<dbReference type="InterPro" id="IPR001466">
    <property type="entry name" value="Beta-lactam-related"/>
</dbReference>
<evidence type="ECO:0000313" key="4">
    <source>
        <dbReference type="EMBL" id="MDO6963535.1"/>
    </source>
</evidence>
<dbReference type="Proteomes" id="UP001174932">
    <property type="component" value="Unassembled WGS sequence"/>
</dbReference>
<organism evidence="4 5">
    <name type="scientific">Rhizobium alvei</name>
    <dbReference type="NCBI Taxonomy" id="1132659"/>
    <lineage>
        <taxon>Bacteria</taxon>
        <taxon>Pseudomonadati</taxon>
        <taxon>Pseudomonadota</taxon>
        <taxon>Alphaproteobacteria</taxon>
        <taxon>Hyphomicrobiales</taxon>
        <taxon>Rhizobiaceae</taxon>
        <taxon>Rhizobium/Agrobacterium group</taxon>
        <taxon>Rhizobium</taxon>
    </lineage>
</organism>
<name>A0ABT8YJW2_9HYPH</name>
<dbReference type="GO" id="GO:0016787">
    <property type="term" value="F:hydrolase activity"/>
    <property type="evidence" value="ECO:0007669"/>
    <property type="project" value="UniProtKB-KW"/>
</dbReference>
<dbReference type="PANTHER" id="PTHR43283">
    <property type="entry name" value="BETA-LACTAMASE-RELATED"/>
    <property type="match status" value="1"/>
</dbReference>
<keyword evidence="2" id="KW-0812">Transmembrane</keyword>
<keyword evidence="2" id="KW-0472">Membrane</keyword>
<evidence type="ECO:0000256" key="2">
    <source>
        <dbReference type="SAM" id="Phobius"/>
    </source>
</evidence>
<reference evidence="4" key="1">
    <citation type="journal article" date="2015" name="Int. J. Syst. Evol. Microbiol.">
        <title>Rhizobium alvei sp. nov., isolated from a freshwater river.</title>
        <authorList>
            <person name="Sheu S.Y."/>
            <person name="Huang H.W."/>
            <person name="Young C.C."/>
            <person name="Chen W.M."/>
        </authorList>
    </citation>
    <scope>NUCLEOTIDE SEQUENCE</scope>
    <source>
        <strain evidence="4">TNR-22</strain>
    </source>
</reference>
<dbReference type="InterPro" id="IPR050789">
    <property type="entry name" value="Diverse_Enzym_Activities"/>
</dbReference>
<feature type="domain" description="Beta-lactamase-related" evidence="3">
    <location>
        <begin position="166"/>
        <end position="432"/>
    </location>
</feature>
<dbReference type="Pfam" id="PF00144">
    <property type="entry name" value="Beta-lactamase"/>
    <property type="match status" value="1"/>
</dbReference>
<accession>A0ABT8YJW2</accession>
<evidence type="ECO:0000259" key="3">
    <source>
        <dbReference type="Pfam" id="PF00144"/>
    </source>
</evidence>
<dbReference type="Gene3D" id="3.40.710.10">
    <property type="entry name" value="DD-peptidase/beta-lactamase superfamily"/>
    <property type="match status" value="1"/>
</dbReference>